<protein>
    <submittedName>
        <fullName evidence="2">Uncharacterized protein</fullName>
    </submittedName>
</protein>
<feature type="compositionally biased region" description="Polar residues" evidence="1">
    <location>
        <begin position="147"/>
        <end position="158"/>
    </location>
</feature>
<dbReference type="InParanoid" id="A0A165B7X0"/>
<organism evidence="2 3">
    <name type="scientific">Exidia glandulosa HHB12029</name>
    <dbReference type="NCBI Taxonomy" id="1314781"/>
    <lineage>
        <taxon>Eukaryota</taxon>
        <taxon>Fungi</taxon>
        <taxon>Dikarya</taxon>
        <taxon>Basidiomycota</taxon>
        <taxon>Agaricomycotina</taxon>
        <taxon>Agaricomycetes</taxon>
        <taxon>Auriculariales</taxon>
        <taxon>Exidiaceae</taxon>
        <taxon>Exidia</taxon>
    </lineage>
</organism>
<dbReference type="AlphaFoldDB" id="A0A165B7X0"/>
<proteinExistence type="predicted"/>
<evidence type="ECO:0000256" key="1">
    <source>
        <dbReference type="SAM" id="MobiDB-lite"/>
    </source>
</evidence>
<name>A0A165B7X0_EXIGL</name>
<dbReference type="Proteomes" id="UP000077266">
    <property type="component" value="Unassembled WGS sequence"/>
</dbReference>
<reference evidence="2 3" key="1">
    <citation type="journal article" date="2016" name="Mol. Biol. Evol.">
        <title>Comparative Genomics of Early-Diverging Mushroom-Forming Fungi Provides Insights into the Origins of Lignocellulose Decay Capabilities.</title>
        <authorList>
            <person name="Nagy L.G."/>
            <person name="Riley R."/>
            <person name="Tritt A."/>
            <person name="Adam C."/>
            <person name="Daum C."/>
            <person name="Floudas D."/>
            <person name="Sun H."/>
            <person name="Yadav J.S."/>
            <person name="Pangilinan J."/>
            <person name="Larsson K.H."/>
            <person name="Matsuura K."/>
            <person name="Barry K."/>
            <person name="Labutti K."/>
            <person name="Kuo R."/>
            <person name="Ohm R.A."/>
            <person name="Bhattacharya S.S."/>
            <person name="Shirouzu T."/>
            <person name="Yoshinaga Y."/>
            <person name="Martin F.M."/>
            <person name="Grigoriev I.V."/>
            <person name="Hibbett D.S."/>
        </authorList>
    </citation>
    <scope>NUCLEOTIDE SEQUENCE [LARGE SCALE GENOMIC DNA]</scope>
    <source>
        <strain evidence="2 3">HHB12029</strain>
    </source>
</reference>
<feature type="region of interest" description="Disordered" evidence="1">
    <location>
        <begin position="1"/>
        <end position="34"/>
    </location>
</feature>
<evidence type="ECO:0000313" key="3">
    <source>
        <dbReference type="Proteomes" id="UP000077266"/>
    </source>
</evidence>
<accession>A0A165B7X0</accession>
<sequence>MYPSHSTAGSNPMVQGSYSPGVTPARASSNQSLSQGAPYGLGPFGGATGIPDGVHYAVAYQHWRTHVAPRLGIEQVENELLPPAEFWIWFNAWFAHGPSSLGHYQAQPRTDAQAPAQAPAQDPVLNQSPVASLSQPPAMVFGHPPGASSSTVRNSPPGSQAYAMTAAQINAGAADGRSQSQAGPEAHVRRRSSILIDGPLTIVLKPGARTGSGRSGGRK</sequence>
<evidence type="ECO:0000313" key="2">
    <source>
        <dbReference type="EMBL" id="KZV80023.1"/>
    </source>
</evidence>
<feature type="region of interest" description="Disordered" evidence="1">
    <location>
        <begin position="127"/>
        <end position="159"/>
    </location>
</feature>
<keyword evidence="3" id="KW-1185">Reference proteome</keyword>
<dbReference type="EMBL" id="KV426530">
    <property type="protein sequence ID" value="KZV80023.1"/>
    <property type="molecule type" value="Genomic_DNA"/>
</dbReference>
<gene>
    <name evidence="2" type="ORF">EXIGLDRAFT_781510</name>
</gene>
<feature type="region of interest" description="Disordered" evidence="1">
    <location>
        <begin position="172"/>
        <end position="193"/>
    </location>
</feature>